<dbReference type="AlphaFoldDB" id="A0A2W4WEK3"/>
<dbReference type="Proteomes" id="UP000249081">
    <property type="component" value="Unassembled WGS sequence"/>
</dbReference>
<dbReference type="EMBL" id="QBMN01000037">
    <property type="protein sequence ID" value="PZO42930.1"/>
    <property type="molecule type" value="Genomic_DNA"/>
</dbReference>
<accession>A0A2W4WEK3</accession>
<reference evidence="2" key="1">
    <citation type="submission" date="2018-04" db="EMBL/GenBank/DDBJ databases">
        <authorList>
            <person name="Cornet L."/>
        </authorList>
    </citation>
    <scope>NUCLEOTIDE SEQUENCE [LARGE SCALE GENOMIC DNA]</scope>
</reference>
<comment type="caution">
    <text evidence="1">The sequence shown here is derived from an EMBL/GenBank/DDBJ whole genome shotgun (WGS) entry which is preliminary data.</text>
</comment>
<reference evidence="1 2" key="2">
    <citation type="submission" date="2018-06" db="EMBL/GenBank/DDBJ databases">
        <title>Metagenomic assembly of (sub)arctic Cyanobacteria and their associated microbiome from non-axenic cultures.</title>
        <authorList>
            <person name="Baurain D."/>
        </authorList>
    </citation>
    <scope>NUCLEOTIDE SEQUENCE [LARGE SCALE GENOMIC DNA]</scope>
    <source>
        <strain evidence="1">ULC041bin1</strain>
    </source>
</reference>
<organism evidence="1 2">
    <name type="scientific">Shackletoniella antarctica</name>
    <dbReference type="NCBI Taxonomy" id="268115"/>
    <lineage>
        <taxon>Bacteria</taxon>
        <taxon>Bacillati</taxon>
        <taxon>Cyanobacteriota</taxon>
        <taxon>Cyanophyceae</taxon>
        <taxon>Oculatellales</taxon>
        <taxon>Oculatellaceae</taxon>
        <taxon>Shackletoniella</taxon>
    </lineage>
</organism>
<name>A0A2W4WEK3_9CYAN</name>
<evidence type="ECO:0000313" key="1">
    <source>
        <dbReference type="EMBL" id="PZO42930.1"/>
    </source>
</evidence>
<gene>
    <name evidence="1" type="ORF">DCF17_07205</name>
</gene>
<protein>
    <submittedName>
        <fullName evidence="1">Uncharacterized protein</fullName>
    </submittedName>
</protein>
<sequence length="431" mass="49627">MKTKATYNNRITTADEERLYNHLLACVAVESPDAMIDRFQALFVDGFGYPDRDVVVALDHLLSCHEIDESFRFILNRCCHILINRWQANIQLQPAIPVLIDLLETTPAGRAPELSRSRSIRRLRQVTHSFLETEQHLALKRLACIIEARQAALPRNRNAAAVPLGSLINRYPYLYEHCLVTEDSDLQHQQCVRNMQVEAQHKFEVDLSHYVTYRVRQGRMHRQGQTDFADKLRVVPNPTLLNDQDLVSSLKQFARRRDHGQSYRDGAQRFLLTHDHGASFRQFKEDLFDYIIADVDSGYSQRQFKSMLEAHLLSTFNDSDGKALDDFLKVRTCSNLFNLLVVDPSAGRQHYVFLDLINNLGPLQTTGLLLRILLICQKVRPFLERRFSLLFNHYETTSSDTVEWLVNMFENVNIALSLNFGSVDLSHAGAR</sequence>
<evidence type="ECO:0000313" key="2">
    <source>
        <dbReference type="Proteomes" id="UP000249081"/>
    </source>
</evidence>
<proteinExistence type="predicted"/>